<dbReference type="Proteomes" id="UP000814128">
    <property type="component" value="Unassembled WGS sequence"/>
</dbReference>
<comment type="caution">
    <text evidence="1">The sequence shown here is derived from an EMBL/GenBank/DDBJ whole genome shotgun (WGS) entry which is preliminary data.</text>
</comment>
<dbReference type="EMBL" id="MU273763">
    <property type="protein sequence ID" value="KAI0028331.1"/>
    <property type="molecule type" value="Genomic_DNA"/>
</dbReference>
<proteinExistence type="predicted"/>
<name>A0ACB8Q969_9AGAM</name>
<reference evidence="1" key="1">
    <citation type="submission" date="2021-02" db="EMBL/GenBank/DDBJ databases">
        <authorList>
            <consortium name="DOE Joint Genome Institute"/>
            <person name="Ahrendt S."/>
            <person name="Looney B.P."/>
            <person name="Miyauchi S."/>
            <person name="Morin E."/>
            <person name="Drula E."/>
            <person name="Courty P.E."/>
            <person name="Chicoki N."/>
            <person name="Fauchery L."/>
            <person name="Kohler A."/>
            <person name="Kuo A."/>
            <person name="Labutti K."/>
            <person name="Pangilinan J."/>
            <person name="Lipzen A."/>
            <person name="Riley R."/>
            <person name="Andreopoulos W."/>
            <person name="He G."/>
            <person name="Johnson J."/>
            <person name="Barry K.W."/>
            <person name="Grigoriev I.V."/>
            <person name="Nagy L."/>
            <person name="Hibbett D."/>
            <person name="Henrissat B."/>
            <person name="Matheny P.B."/>
            <person name="Labbe J."/>
            <person name="Martin F."/>
        </authorList>
    </citation>
    <scope>NUCLEOTIDE SEQUENCE</scope>
    <source>
        <strain evidence="1">EC-137</strain>
    </source>
</reference>
<gene>
    <name evidence="1" type="ORF">K488DRAFT_89845</name>
</gene>
<protein>
    <submittedName>
        <fullName evidence="1">Uncharacterized protein</fullName>
    </submittedName>
</protein>
<organism evidence="1 2">
    <name type="scientific">Vararia minispora EC-137</name>
    <dbReference type="NCBI Taxonomy" id="1314806"/>
    <lineage>
        <taxon>Eukaryota</taxon>
        <taxon>Fungi</taxon>
        <taxon>Dikarya</taxon>
        <taxon>Basidiomycota</taxon>
        <taxon>Agaricomycotina</taxon>
        <taxon>Agaricomycetes</taxon>
        <taxon>Russulales</taxon>
        <taxon>Lachnocladiaceae</taxon>
        <taxon>Vararia</taxon>
    </lineage>
</organism>
<reference evidence="1" key="2">
    <citation type="journal article" date="2022" name="New Phytol.">
        <title>Evolutionary transition to the ectomycorrhizal habit in the genomes of a hyperdiverse lineage of mushroom-forming fungi.</title>
        <authorList>
            <person name="Looney B."/>
            <person name="Miyauchi S."/>
            <person name="Morin E."/>
            <person name="Drula E."/>
            <person name="Courty P.E."/>
            <person name="Kohler A."/>
            <person name="Kuo A."/>
            <person name="LaButti K."/>
            <person name="Pangilinan J."/>
            <person name="Lipzen A."/>
            <person name="Riley R."/>
            <person name="Andreopoulos W."/>
            <person name="He G."/>
            <person name="Johnson J."/>
            <person name="Nolan M."/>
            <person name="Tritt A."/>
            <person name="Barry K.W."/>
            <person name="Grigoriev I.V."/>
            <person name="Nagy L.G."/>
            <person name="Hibbett D."/>
            <person name="Henrissat B."/>
            <person name="Matheny P.B."/>
            <person name="Labbe J."/>
            <person name="Martin F.M."/>
        </authorList>
    </citation>
    <scope>NUCLEOTIDE SEQUENCE</scope>
    <source>
        <strain evidence="1">EC-137</strain>
    </source>
</reference>
<keyword evidence="2" id="KW-1185">Reference proteome</keyword>
<evidence type="ECO:0000313" key="1">
    <source>
        <dbReference type="EMBL" id="KAI0028331.1"/>
    </source>
</evidence>
<sequence>MFGEDLMTFDDMLEIMQTNPKYTGYQLEAAPASLLFQQSAEDGEVSTSDSNLETFEERLAAQGWSADTLATAQDPLILDVDALPPYSPSPAYTHHALPAPSSSRLSHTYLSPAPSYRTLTPDLTHSDASSPSSTCGPFTPSPQHSSVHLDIAYSTSTTFENVLDGASPSAFAAKRAKRGHQDDEPLPVAKRARTEKPRSANVFVSADVAPAQPTENANLSLPPPRTHRAPGAPASNARGEYACSICAERGAYNSFTLPRVLERHVQTVHGAAKPWRWDKWADDDDDDGDDERKRQKRAASRRD</sequence>
<accession>A0ACB8Q969</accession>
<evidence type="ECO:0000313" key="2">
    <source>
        <dbReference type="Proteomes" id="UP000814128"/>
    </source>
</evidence>